<accession>A0ABT2RQ28</accession>
<dbReference type="Proteomes" id="UP001652431">
    <property type="component" value="Unassembled WGS sequence"/>
</dbReference>
<evidence type="ECO:0008006" key="3">
    <source>
        <dbReference type="Google" id="ProtNLM"/>
    </source>
</evidence>
<reference evidence="1 2" key="1">
    <citation type="journal article" date="2021" name="ISME Commun">
        <title>Automated analysis of genomic sequences facilitates high-throughput and comprehensive description of bacteria.</title>
        <authorList>
            <person name="Hitch T.C.A."/>
        </authorList>
    </citation>
    <scope>NUCLEOTIDE SEQUENCE [LARGE SCALE GENOMIC DNA]</scope>
    <source>
        <strain evidence="1 2">Sanger_03</strain>
    </source>
</reference>
<gene>
    <name evidence="1" type="ORF">OCV99_13380</name>
</gene>
<dbReference type="EMBL" id="JAOQJU010000021">
    <property type="protein sequence ID" value="MCU6687512.1"/>
    <property type="molecule type" value="Genomic_DNA"/>
</dbReference>
<sequence>MLASEYQPYLYLSRPVSRRHPMDVGRRAKQFAPFAALRGLDETIRQQEIIYESKRDLSEEKKNELDMKLRILAYGMKIQATYFQKSWKDPSVGQYHTLSGTVEFFDPSVHLRIDDTEIQIQDICDLTGDVFETIEISC</sequence>
<evidence type="ECO:0000313" key="2">
    <source>
        <dbReference type="Proteomes" id="UP001652431"/>
    </source>
</evidence>
<dbReference type="GeneID" id="96230143"/>
<proteinExistence type="predicted"/>
<organism evidence="1 2">
    <name type="scientific">Dorea acetigenes</name>
    <dbReference type="NCBI Taxonomy" id="2981787"/>
    <lineage>
        <taxon>Bacteria</taxon>
        <taxon>Bacillati</taxon>
        <taxon>Bacillota</taxon>
        <taxon>Clostridia</taxon>
        <taxon>Lachnospirales</taxon>
        <taxon>Lachnospiraceae</taxon>
        <taxon>Dorea</taxon>
    </lineage>
</organism>
<keyword evidence="2" id="KW-1185">Reference proteome</keyword>
<comment type="caution">
    <text evidence="1">The sequence shown here is derived from an EMBL/GenBank/DDBJ whole genome shotgun (WGS) entry which is preliminary data.</text>
</comment>
<evidence type="ECO:0000313" key="1">
    <source>
        <dbReference type="EMBL" id="MCU6687512.1"/>
    </source>
</evidence>
<dbReference type="RefSeq" id="WP_227234580.1">
    <property type="nucleotide sequence ID" value="NZ_JAOQJU010000021.1"/>
</dbReference>
<name>A0ABT2RQ28_9FIRM</name>
<protein>
    <recommendedName>
        <fullName evidence="3">YolD-like protein</fullName>
    </recommendedName>
</protein>